<feature type="region of interest" description="Disordered" evidence="1">
    <location>
        <begin position="1"/>
        <end position="95"/>
    </location>
</feature>
<gene>
    <name evidence="2" type="ORF">A6F54_94</name>
</gene>
<feature type="compositionally biased region" description="Polar residues" evidence="1">
    <location>
        <begin position="85"/>
        <end position="95"/>
    </location>
</feature>
<feature type="compositionally biased region" description="Basic and acidic residues" evidence="1">
    <location>
        <begin position="1"/>
        <end position="12"/>
    </location>
</feature>
<feature type="compositionally biased region" description="Low complexity" evidence="1">
    <location>
        <begin position="64"/>
        <end position="83"/>
    </location>
</feature>
<feature type="compositionally biased region" description="Polar residues" evidence="1">
    <location>
        <begin position="26"/>
        <end position="60"/>
    </location>
</feature>
<evidence type="ECO:0000256" key="1">
    <source>
        <dbReference type="SAM" id="MobiDB-lite"/>
    </source>
</evidence>
<protein>
    <submittedName>
        <fullName evidence="2">Uncharacterized protein</fullName>
    </submittedName>
</protein>
<sequence length="127" mass="14283">MADKTKPTKKQSENAVSKFFRRMSPTKKQYNEMNPSSSSQENTASKSCQTTVTVYTNTSGGVKPSSHSSSPSNPSTPTYSLTPAPSYQTIDQSPRYSEQQLLGRLHSTFREATNTIEQYMLIRNRYK</sequence>
<organism evidence="2">
    <name type="scientific">Microplitis mediator bracovirus</name>
    <dbReference type="NCBI Taxonomy" id="1836595"/>
    <lineage>
        <taxon>Viruses</taxon>
        <taxon>Viruses incertae sedis</taxon>
        <taxon>Polydnaviriformidae</taxon>
        <taxon>Bracoviriform</taxon>
    </lineage>
</organism>
<evidence type="ECO:0000313" key="2">
    <source>
        <dbReference type="EMBL" id="AOH69162.1"/>
    </source>
</evidence>
<accession>A0A1D5APL3</accession>
<dbReference type="EMBL" id="KX223747">
    <property type="protein sequence ID" value="AOH69162.1"/>
    <property type="molecule type" value="Genomic_DNA"/>
</dbReference>
<proteinExistence type="predicted"/>
<name>A0A1D5APL3_9VIRU</name>
<reference evidence="2" key="1">
    <citation type="journal article" date="2016" name="PLoS ONE">
        <title>Analysis of Genetic Variation across the Encapsidated Genome of Microplitis demolitor Bracovirus in Parasitoid Wasps.</title>
        <authorList>
            <person name="Burke G.R."/>
        </authorList>
    </citation>
    <scope>NUCLEOTIDE SEQUENCE</scope>
    <source>
        <strain evidence="2">UGA</strain>
    </source>
</reference>